<protein>
    <submittedName>
        <fullName evidence="1">Uncharacterized protein</fullName>
    </submittedName>
</protein>
<proteinExistence type="predicted"/>
<name>C5C6J2_BEUC1</name>
<keyword evidence="2" id="KW-1185">Reference proteome</keyword>
<accession>C5C6J2</accession>
<evidence type="ECO:0000313" key="1">
    <source>
        <dbReference type="EMBL" id="ACQ80398.1"/>
    </source>
</evidence>
<dbReference type="STRING" id="471853.Bcav_2146"/>
<gene>
    <name evidence="1" type="ordered locus">Bcav_2146</name>
</gene>
<dbReference type="HOGENOM" id="CLU_136070_0_0_11"/>
<dbReference type="AlphaFoldDB" id="C5C6J2"/>
<sequence>MSLLHTVLTSHLATMRAPVGGPWPDGAVLTPDDVLVDGVSLAATAQVAATPVVLLGRRAVPAAGHHTTSTLLRSVLVVRVDATVPRLRGLPRQVWVDADLSGCSPILSEVRLVGRASQARRVRFVVRPEHADAHHDLARLPEDVHERDVLVIPCLGAISPADIAL</sequence>
<evidence type="ECO:0000313" key="2">
    <source>
        <dbReference type="Proteomes" id="UP000007962"/>
    </source>
</evidence>
<dbReference type="EMBL" id="CP001618">
    <property type="protein sequence ID" value="ACQ80398.1"/>
    <property type="molecule type" value="Genomic_DNA"/>
</dbReference>
<dbReference type="RefSeq" id="WP_015882638.1">
    <property type="nucleotide sequence ID" value="NC_012669.1"/>
</dbReference>
<dbReference type="KEGG" id="bcv:Bcav_2146"/>
<dbReference type="OrthoDB" id="5109626at2"/>
<dbReference type="Proteomes" id="UP000007962">
    <property type="component" value="Chromosome"/>
</dbReference>
<organism evidence="1 2">
    <name type="scientific">Beutenbergia cavernae (strain ATCC BAA-8 / DSM 12333 / CCUG 43141 / JCM 11478 / NBRC 16432 / NCIMB 13614 / HKI 0122)</name>
    <dbReference type="NCBI Taxonomy" id="471853"/>
    <lineage>
        <taxon>Bacteria</taxon>
        <taxon>Bacillati</taxon>
        <taxon>Actinomycetota</taxon>
        <taxon>Actinomycetes</taxon>
        <taxon>Micrococcales</taxon>
        <taxon>Beutenbergiaceae</taxon>
        <taxon>Beutenbergia</taxon>
    </lineage>
</organism>
<reference evidence="1 2" key="1">
    <citation type="journal article" date="2009" name="Stand. Genomic Sci.">
        <title>Complete genome sequence of Beutenbergia cavernae type strain (HKI 0122).</title>
        <authorList>
            <person name="Land M."/>
            <person name="Pukall R."/>
            <person name="Abt B."/>
            <person name="Goker M."/>
            <person name="Rohde M."/>
            <person name="Glavina Del Rio T."/>
            <person name="Tice H."/>
            <person name="Copeland A."/>
            <person name="Cheng J.F."/>
            <person name="Lucas S."/>
            <person name="Chen F."/>
            <person name="Nolan M."/>
            <person name="Bruce D."/>
            <person name="Goodwin L."/>
            <person name="Pitluck S."/>
            <person name="Ivanova N."/>
            <person name="Mavromatis K."/>
            <person name="Ovchinnikova G."/>
            <person name="Pati A."/>
            <person name="Chen A."/>
            <person name="Palaniappan K."/>
            <person name="Hauser L."/>
            <person name="Chang Y.J."/>
            <person name="Jefferies C.C."/>
            <person name="Saunders E."/>
            <person name="Brettin T."/>
            <person name="Detter J.C."/>
            <person name="Han C."/>
            <person name="Chain P."/>
            <person name="Bristow J."/>
            <person name="Eisen J.A."/>
            <person name="Markowitz V."/>
            <person name="Hugenholtz P."/>
            <person name="Kyrpides N.C."/>
            <person name="Klenk H.P."/>
            <person name="Lapidus A."/>
        </authorList>
    </citation>
    <scope>NUCLEOTIDE SEQUENCE [LARGE SCALE GENOMIC DNA]</scope>
    <source>
        <strain evidence="2">ATCC BAA-8 / DSM 12333 / NBRC 16432</strain>
    </source>
</reference>